<feature type="compositionally biased region" description="Basic residues" evidence="1">
    <location>
        <begin position="536"/>
        <end position="545"/>
    </location>
</feature>
<evidence type="ECO:0000313" key="3">
    <source>
        <dbReference type="EMBL" id="KAK7231379.1"/>
    </source>
</evidence>
<gene>
    <name evidence="3" type="ORF">SO694_00072049</name>
</gene>
<accession>A0ABR1FIF8</accession>
<keyword evidence="2" id="KW-0732">Signal</keyword>
<feature type="signal peptide" evidence="2">
    <location>
        <begin position="1"/>
        <end position="23"/>
    </location>
</feature>
<feature type="region of interest" description="Disordered" evidence="1">
    <location>
        <begin position="474"/>
        <end position="559"/>
    </location>
</feature>
<dbReference type="EMBL" id="JBBJCI010000416">
    <property type="protein sequence ID" value="KAK7231379.1"/>
    <property type="molecule type" value="Genomic_DNA"/>
</dbReference>
<name>A0ABR1FIF8_AURAN</name>
<dbReference type="Proteomes" id="UP001363151">
    <property type="component" value="Unassembled WGS sequence"/>
</dbReference>
<feature type="region of interest" description="Disordered" evidence="1">
    <location>
        <begin position="775"/>
        <end position="795"/>
    </location>
</feature>
<feature type="compositionally biased region" description="Basic and acidic residues" evidence="1">
    <location>
        <begin position="775"/>
        <end position="787"/>
    </location>
</feature>
<comment type="caution">
    <text evidence="3">The sequence shown here is derived from an EMBL/GenBank/DDBJ whole genome shotgun (WGS) entry which is preliminary data.</text>
</comment>
<sequence>MRRAVVLLLAASTLLGSATAASAAPVALLKAMVDDMDETNDHSLLPATSRFPGVTPLEAAALAHVTCKPEGRVHNLTLELPAGAEYAEPLYVDAYLLGLYREEPHMLKLLATHFRDERAILVTDPRTCAPGAPRKRRARGRAAVARDSRAPRPGIGSLARTLAWRFSTDVQLRVYHRYGTPITRETKGWTVYDLALRFASRDEVAALLRREFRSARVKEALRKHHENLVRLGITGAHYWHYIGCALSAYERLLIHLSGAGQEKRAKFPTSKAPISAVFHSFRLIFGRAIISRNGPASGLISLVMIEPALEATKRLVHVALEMLGGQSFHAGRGGLTINEGHTGASRYTTHDGKGQLALRVLLSEKHQQGELCARAADYLADPRQRRFGTSTSSCPRARRRRAPKIAYDLRARLADELGVRLYLDNNGSGRSYWAFPHDHAAAEAAARAKEAGTSLDDDEDLAVRVRRYTRDSRFKSVAESGLGSPADKQGALDARDRRPSAEDRTPGRRARADQAKSKAKKKRERAAAAEADVARRHGRRRRRGARAPPGAEKEAAGATARAAALEVEAALAAAAAQRERDAVAAAKAADAAVGDAAAAALAAQALVSQARPAAPRPPSATARRRASAAADVKRADAAAATVAAGERDRRAAEALASAKTARLAAVAAAPAPKKKPNPPKPPKKAKAASVSLLLQESRALGLDLESHEDDARYIFVAHVHDGGQCAAALARQRLESADLLGARLVLVNGEATWALTPDVLQRTLARQRPLDLRLELELPPRSPRRESTPQQPLPLPASLAFAPALSPYGYPPAARKMQPKALKTLEAGGAGLKTDGDWEKFRTDNFCFFRDFTVEGLKEKYKEME</sequence>
<feature type="compositionally biased region" description="Low complexity" evidence="1">
    <location>
        <begin position="546"/>
        <end position="559"/>
    </location>
</feature>
<organism evidence="3 4">
    <name type="scientific">Aureococcus anophagefferens</name>
    <name type="common">Harmful bloom alga</name>
    <dbReference type="NCBI Taxonomy" id="44056"/>
    <lineage>
        <taxon>Eukaryota</taxon>
        <taxon>Sar</taxon>
        <taxon>Stramenopiles</taxon>
        <taxon>Ochrophyta</taxon>
        <taxon>Pelagophyceae</taxon>
        <taxon>Pelagomonadales</taxon>
        <taxon>Pelagomonadaceae</taxon>
        <taxon>Aureococcus</taxon>
    </lineage>
</organism>
<feature type="compositionally biased region" description="Basic and acidic residues" evidence="1">
    <location>
        <begin position="493"/>
        <end position="516"/>
    </location>
</feature>
<proteinExistence type="predicted"/>
<protein>
    <submittedName>
        <fullName evidence="3">Uncharacterized protein</fullName>
    </submittedName>
</protein>
<keyword evidence="4" id="KW-1185">Reference proteome</keyword>
<feature type="compositionally biased region" description="Basic residues" evidence="1">
    <location>
        <begin position="672"/>
        <end position="686"/>
    </location>
</feature>
<feature type="region of interest" description="Disordered" evidence="1">
    <location>
        <begin position="666"/>
        <end position="686"/>
    </location>
</feature>
<feature type="chain" id="PRO_5045594047" evidence="2">
    <location>
        <begin position="24"/>
        <end position="865"/>
    </location>
</feature>
<reference evidence="3 4" key="1">
    <citation type="submission" date="2024-03" db="EMBL/GenBank/DDBJ databases">
        <title>Aureococcus anophagefferens CCMP1851 and Kratosvirus quantuckense: Draft genome of a second virus-susceptible host strain in the model system.</title>
        <authorList>
            <person name="Chase E."/>
            <person name="Truchon A.R."/>
            <person name="Schepens W."/>
            <person name="Wilhelm S.W."/>
        </authorList>
    </citation>
    <scope>NUCLEOTIDE SEQUENCE [LARGE SCALE GENOMIC DNA]</scope>
    <source>
        <strain evidence="3 4">CCMP1851</strain>
    </source>
</reference>
<evidence type="ECO:0000256" key="1">
    <source>
        <dbReference type="SAM" id="MobiDB-lite"/>
    </source>
</evidence>
<evidence type="ECO:0000256" key="2">
    <source>
        <dbReference type="SAM" id="SignalP"/>
    </source>
</evidence>
<evidence type="ECO:0000313" key="4">
    <source>
        <dbReference type="Proteomes" id="UP001363151"/>
    </source>
</evidence>